<dbReference type="AlphaFoldDB" id="A0A4Q4T9N1"/>
<gene>
    <name evidence="1" type="ORF">DL764_005217</name>
</gene>
<keyword evidence="2" id="KW-1185">Reference proteome</keyword>
<name>A0A4Q4T9N1_9PEZI</name>
<sequence length="207" mass="23686">MPVNEILLKKNPSGASELRNSPSPSPECAIPAEDGVRVRPTGMVTRSMTRNARVKRIKLVNRNNRDPRDARMLTRSMTRNARAKRLELVNRDSPAASAVPGVAPEGSDPNLPTVIKMFSSGRISLIRHMAENRLVYRRSDDQSDVVEYYHDGRLFRLRDTRTRLVIYESLADHPVLSSGNRALPGLYYDVYYRHYHFTYPLELLEKH</sequence>
<dbReference type="OrthoDB" id="4740315at2759"/>
<proteinExistence type="predicted"/>
<dbReference type="Proteomes" id="UP000293360">
    <property type="component" value="Unassembled WGS sequence"/>
</dbReference>
<dbReference type="EMBL" id="QJNU01000267">
    <property type="protein sequence ID" value="RYP03321.1"/>
    <property type="molecule type" value="Genomic_DNA"/>
</dbReference>
<organism evidence="1 2">
    <name type="scientific">Monosporascus ibericus</name>
    <dbReference type="NCBI Taxonomy" id="155417"/>
    <lineage>
        <taxon>Eukaryota</taxon>
        <taxon>Fungi</taxon>
        <taxon>Dikarya</taxon>
        <taxon>Ascomycota</taxon>
        <taxon>Pezizomycotina</taxon>
        <taxon>Sordariomycetes</taxon>
        <taxon>Xylariomycetidae</taxon>
        <taxon>Xylariales</taxon>
        <taxon>Xylariales incertae sedis</taxon>
        <taxon>Monosporascus</taxon>
    </lineage>
</organism>
<comment type="caution">
    <text evidence="1">The sequence shown here is derived from an EMBL/GenBank/DDBJ whole genome shotgun (WGS) entry which is preliminary data.</text>
</comment>
<accession>A0A4Q4T9N1</accession>
<evidence type="ECO:0000313" key="1">
    <source>
        <dbReference type="EMBL" id="RYP03321.1"/>
    </source>
</evidence>
<evidence type="ECO:0000313" key="2">
    <source>
        <dbReference type="Proteomes" id="UP000293360"/>
    </source>
</evidence>
<reference evidence="1 2" key="1">
    <citation type="submission" date="2018-06" db="EMBL/GenBank/DDBJ databases">
        <title>Complete Genomes of Monosporascus.</title>
        <authorList>
            <person name="Robinson A.J."/>
            <person name="Natvig D.O."/>
        </authorList>
    </citation>
    <scope>NUCLEOTIDE SEQUENCE [LARGE SCALE GENOMIC DNA]</scope>
    <source>
        <strain evidence="1 2">CBS 110550</strain>
    </source>
</reference>
<protein>
    <submittedName>
        <fullName evidence="1">Uncharacterized protein</fullName>
    </submittedName>
</protein>